<accession>A0ABW0C7V8</accession>
<keyword evidence="3" id="KW-1185">Reference proteome</keyword>
<name>A0ABW0C7V8_9FLAO</name>
<organism evidence="2 3">
    <name type="scientific">Bizionia hallyeonensis</name>
    <dbReference type="NCBI Taxonomy" id="1123757"/>
    <lineage>
        <taxon>Bacteria</taxon>
        <taxon>Pseudomonadati</taxon>
        <taxon>Bacteroidota</taxon>
        <taxon>Flavobacteriia</taxon>
        <taxon>Flavobacteriales</taxon>
        <taxon>Flavobacteriaceae</taxon>
        <taxon>Bizionia</taxon>
    </lineage>
</organism>
<dbReference type="Proteomes" id="UP001596162">
    <property type="component" value="Unassembled WGS sequence"/>
</dbReference>
<comment type="caution">
    <text evidence="2">The sequence shown here is derived from an EMBL/GenBank/DDBJ whole genome shotgun (WGS) entry which is preliminary data.</text>
</comment>
<feature type="domain" description="Spore protein YkvP/CgeB glycosyl transferase-like" evidence="1">
    <location>
        <begin position="262"/>
        <end position="373"/>
    </location>
</feature>
<dbReference type="SUPFAM" id="SSF53756">
    <property type="entry name" value="UDP-Glycosyltransferase/glycogen phosphorylase"/>
    <property type="match status" value="1"/>
</dbReference>
<dbReference type="EMBL" id="JBHSLA010000003">
    <property type="protein sequence ID" value="MFC5195303.1"/>
    <property type="molecule type" value="Genomic_DNA"/>
</dbReference>
<sequence length="389" mass="45456">MKILLIGEYSRLHNSLKEGLEALGMTVTIAGFGDYFKNYPVDIRFENSFNSGIPFLIKKVIYKLTAIDLNSVFIKRQFENHKNHLKGYDIVQLINENPFNTLPKTEKLLLDFIFRHNKNVFLLSCGTDYISVKYAFDKKFKYSIFTPFEQEKVPKANYWHILKWQRKSYKKLHDYMFKNIKGVLASDLDYHIPLIGNKKYLGMMPNPINLEKLDYINLKVTDKIVIFHGINQKNYYKKGNDIFEAALDILKKNHADKIEIITVKSLPYAEYIKAFNQAHILLDQVFAYDQGFNALEAMAKGKVVFTGAEQEWLDYYNIEEDTIAINAEPDAEKIARKLEWLILHPEKISEISKNARAFIEKEHHYVDVAKLYLETWESKLSENATPKIL</sequence>
<reference evidence="3" key="1">
    <citation type="journal article" date="2019" name="Int. J. Syst. Evol. Microbiol.">
        <title>The Global Catalogue of Microorganisms (GCM) 10K type strain sequencing project: providing services to taxonomists for standard genome sequencing and annotation.</title>
        <authorList>
            <consortium name="The Broad Institute Genomics Platform"/>
            <consortium name="The Broad Institute Genome Sequencing Center for Infectious Disease"/>
            <person name="Wu L."/>
            <person name="Ma J."/>
        </authorList>
    </citation>
    <scope>NUCLEOTIDE SEQUENCE [LARGE SCALE GENOMIC DNA]</scope>
    <source>
        <strain evidence="3">JCM 17978</strain>
    </source>
</reference>
<dbReference type="Gene3D" id="3.40.50.2000">
    <property type="entry name" value="Glycogen Phosphorylase B"/>
    <property type="match status" value="1"/>
</dbReference>
<evidence type="ECO:0000259" key="1">
    <source>
        <dbReference type="Pfam" id="PF13524"/>
    </source>
</evidence>
<dbReference type="InterPro" id="IPR055259">
    <property type="entry name" value="YkvP/CgeB_Glyco_trans-like"/>
</dbReference>
<protein>
    <submittedName>
        <fullName evidence="2">Glycosyltransferase</fullName>
    </submittedName>
</protein>
<evidence type="ECO:0000313" key="3">
    <source>
        <dbReference type="Proteomes" id="UP001596162"/>
    </source>
</evidence>
<gene>
    <name evidence="2" type="ORF">ACFPH8_08175</name>
</gene>
<proteinExistence type="predicted"/>
<dbReference type="RefSeq" id="WP_376860039.1">
    <property type="nucleotide sequence ID" value="NZ_JBHSLA010000003.1"/>
</dbReference>
<dbReference type="Pfam" id="PF13524">
    <property type="entry name" value="Glyco_trans_1_2"/>
    <property type="match status" value="1"/>
</dbReference>
<evidence type="ECO:0000313" key="2">
    <source>
        <dbReference type="EMBL" id="MFC5195303.1"/>
    </source>
</evidence>